<dbReference type="AlphaFoldDB" id="A0A182MIL7"/>
<evidence type="ECO:0000313" key="1">
    <source>
        <dbReference type="EnsemblMetazoa" id="ACUA019166-PA"/>
    </source>
</evidence>
<dbReference type="EnsemblMetazoa" id="ACUA019166-RA">
    <property type="protein sequence ID" value="ACUA019166-PA"/>
    <property type="gene ID" value="ACUA019166"/>
</dbReference>
<dbReference type="EMBL" id="AXCM01000155">
    <property type="status" value="NOT_ANNOTATED_CDS"/>
    <property type="molecule type" value="Genomic_DNA"/>
</dbReference>
<reference evidence="1" key="2">
    <citation type="submission" date="2020-05" db="UniProtKB">
        <authorList>
            <consortium name="EnsemblMetazoa"/>
        </authorList>
    </citation>
    <scope>IDENTIFICATION</scope>
    <source>
        <strain evidence="1">A-37</strain>
    </source>
</reference>
<dbReference type="VEuPathDB" id="VectorBase:ACUA019166"/>
<keyword evidence="2" id="KW-1185">Reference proteome</keyword>
<sequence>MYLAGGIEMPTMVGTESTVLHPTHDNLHWASRDLIIQLLPSHYSTGQLILRCLAEVGTIYSEVSQAPLESSRKEPIPERACQHFSAITHSTTKKVAPWAMT</sequence>
<name>A0A182MIL7_9DIPT</name>
<evidence type="ECO:0000313" key="2">
    <source>
        <dbReference type="Proteomes" id="UP000075883"/>
    </source>
</evidence>
<reference evidence="2" key="1">
    <citation type="submission" date="2013-09" db="EMBL/GenBank/DDBJ databases">
        <title>The Genome Sequence of Anopheles culicifacies species A.</title>
        <authorList>
            <consortium name="The Broad Institute Genomics Platform"/>
            <person name="Neafsey D.E."/>
            <person name="Besansky N."/>
            <person name="Howell P."/>
            <person name="Walton C."/>
            <person name="Young S.K."/>
            <person name="Zeng Q."/>
            <person name="Gargeya S."/>
            <person name="Fitzgerald M."/>
            <person name="Haas B."/>
            <person name="Abouelleil A."/>
            <person name="Allen A.W."/>
            <person name="Alvarado L."/>
            <person name="Arachchi H.M."/>
            <person name="Berlin A.M."/>
            <person name="Chapman S.B."/>
            <person name="Gainer-Dewar J."/>
            <person name="Goldberg J."/>
            <person name="Griggs A."/>
            <person name="Gujja S."/>
            <person name="Hansen M."/>
            <person name="Howarth C."/>
            <person name="Imamovic A."/>
            <person name="Ireland A."/>
            <person name="Larimer J."/>
            <person name="McCowan C."/>
            <person name="Murphy C."/>
            <person name="Pearson M."/>
            <person name="Poon T.W."/>
            <person name="Priest M."/>
            <person name="Roberts A."/>
            <person name="Saif S."/>
            <person name="Shea T."/>
            <person name="Sisk P."/>
            <person name="Sykes S."/>
            <person name="Wortman J."/>
            <person name="Nusbaum C."/>
            <person name="Birren B."/>
        </authorList>
    </citation>
    <scope>NUCLEOTIDE SEQUENCE [LARGE SCALE GENOMIC DNA]</scope>
    <source>
        <strain evidence="2">A-37</strain>
    </source>
</reference>
<dbReference type="Proteomes" id="UP000075883">
    <property type="component" value="Unassembled WGS sequence"/>
</dbReference>
<organism evidence="1 2">
    <name type="scientific">Anopheles culicifacies</name>
    <dbReference type="NCBI Taxonomy" id="139723"/>
    <lineage>
        <taxon>Eukaryota</taxon>
        <taxon>Metazoa</taxon>
        <taxon>Ecdysozoa</taxon>
        <taxon>Arthropoda</taxon>
        <taxon>Hexapoda</taxon>
        <taxon>Insecta</taxon>
        <taxon>Pterygota</taxon>
        <taxon>Neoptera</taxon>
        <taxon>Endopterygota</taxon>
        <taxon>Diptera</taxon>
        <taxon>Nematocera</taxon>
        <taxon>Culicoidea</taxon>
        <taxon>Culicidae</taxon>
        <taxon>Anophelinae</taxon>
        <taxon>Anopheles</taxon>
        <taxon>culicifacies species complex</taxon>
    </lineage>
</organism>
<accession>A0A182MIL7</accession>
<proteinExistence type="predicted"/>
<protein>
    <submittedName>
        <fullName evidence="1">Uncharacterized protein</fullName>
    </submittedName>
</protein>